<feature type="region of interest" description="Disordered" evidence="1">
    <location>
        <begin position="724"/>
        <end position="764"/>
    </location>
</feature>
<protein>
    <recommendedName>
        <fullName evidence="2">Ubiquitin-like domain-containing protein</fullName>
    </recommendedName>
</protein>
<evidence type="ECO:0000259" key="2">
    <source>
        <dbReference type="Pfam" id="PF22893"/>
    </source>
</evidence>
<evidence type="ECO:0000313" key="4">
    <source>
        <dbReference type="Proteomes" id="UP000078559"/>
    </source>
</evidence>
<dbReference type="PANTHER" id="PTHR13275:SF4">
    <property type="entry name" value="VACUOLAR PROTEIN SORTING-ASSOCIATED PROTEIN 72 HOMOLOG"/>
    <property type="match status" value="1"/>
</dbReference>
<dbReference type="PANTHER" id="PTHR13275">
    <property type="entry name" value="YL-1 PROTEIN TRANSCRIPTION FACTOR-LIKE 1"/>
    <property type="match status" value="1"/>
</dbReference>
<reference evidence="3" key="1">
    <citation type="submission" date="2014-12" db="EMBL/GenBank/DDBJ databases">
        <title>Genome Sequence of Valsa Canker Pathogens Uncovers a Specific Adaption of Colonization on Woody Bark.</title>
        <authorList>
            <person name="Yin Z."/>
            <person name="Liu H."/>
            <person name="Gao X."/>
            <person name="Li Z."/>
            <person name="Song N."/>
            <person name="Ke X."/>
            <person name="Dai Q."/>
            <person name="Wu Y."/>
            <person name="Sun Y."/>
            <person name="Xu J.-R."/>
            <person name="Kang Z.K."/>
            <person name="Wang L."/>
            <person name="Huang L."/>
        </authorList>
    </citation>
    <scope>NUCLEOTIDE SEQUENCE [LARGE SCALE GENOMIC DNA]</scope>
    <source>
        <strain evidence="3">03-8</strain>
    </source>
</reference>
<dbReference type="OrthoDB" id="3045089at2759"/>
<dbReference type="InterPro" id="IPR054464">
    <property type="entry name" value="ULD_fung"/>
</dbReference>
<dbReference type="AlphaFoldDB" id="A0A194W5T7"/>
<feature type="region of interest" description="Disordered" evidence="1">
    <location>
        <begin position="229"/>
        <end position="263"/>
    </location>
</feature>
<organism evidence="3 4">
    <name type="scientific">Cytospora mali</name>
    <name type="common">Apple Valsa canker fungus</name>
    <name type="synonym">Valsa mali</name>
    <dbReference type="NCBI Taxonomy" id="578113"/>
    <lineage>
        <taxon>Eukaryota</taxon>
        <taxon>Fungi</taxon>
        <taxon>Dikarya</taxon>
        <taxon>Ascomycota</taxon>
        <taxon>Pezizomycotina</taxon>
        <taxon>Sordariomycetes</taxon>
        <taxon>Sordariomycetidae</taxon>
        <taxon>Diaporthales</taxon>
        <taxon>Cytosporaceae</taxon>
        <taxon>Cytospora</taxon>
    </lineage>
</organism>
<accession>A0A194W5T7</accession>
<dbReference type="CDD" id="cd06503">
    <property type="entry name" value="ATP-synt_Fo_b"/>
    <property type="match status" value="1"/>
</dbReference>
<dbReference type="GO" id="GO:0005634">
    <property type="term" value="C:nucleus"/>
    <property type="evidence" value="ECO:0007669"/>
    <property type="project" value="TreeGrafter"/>
</dbReference>
<sequence>MSREKRGKTIIDHRSSQSSLTDEDEESYSEEHSDSQEDEDDWVHEDDIDPSDSASATADYRAHPQRPHSGGAARNPSRHHSIPRQQTRYAFRAPPSGLPDPVQTMSGSEPSDDFYSMYGGRGHFAPPPPQVPYGGRGGYPQSHVGGYAPPPHPGYGGQMVPFSNNPFSPNPLNQGGASGYFAEHRPYDMMPYQHQQPGFYGGASPLAAGPVAAPNYGMPAHLAQYMYSAPPPPPTEAPAPAKTPAPAPAPPPPAEEKPNPEIEAMKAQLAALQAERKAQEEAAKQADIEKKIRQDAEKAFVLRMEEMKKAQEEAKKEIELAKIEAEKAARERIEEERKAEAERQRQHAEMMARAEREARERIEKERKEEAERARQHAEAMAKAEREAKEKYEAALKAEEERKEKEAEERKRAEETIRLKIAAEAKAAEEAKKLAEKQAAEEAERKKLFEEELRLKAEKAWRDKVEADKLAEAERKAAEAAAKLKYENEARIKLDKEKKKAEEEAAAKEAAKKEREELEKKIADEAKAKLEEEAKKAEEAAKKATGEDKEPIKFKDAVGRKFNFPFNLCATWTSMEDLIKQAFAHVDVIGPHVQEGHYDLMGPDGEIILPIIWDKTIQPGWQVTMRMWPMDKHPLQSASAPPGMPDPRNMTPEQRHRWSQHVHQMRQAQAAHHAHGRPMPMRPPAGMAPPPGMMQPPQPPPGAHFPFGQAGPGARMPAGVDVVDAKPERKKGDGKTAKKTISFFAGGKKPAKKSSSSKKYVPAWQ</sequence>
<feature type="region of interest" description="Disordered" evidence="1">
    <location>
        <begin position="330"/>
        <end position="412"/>
    </location>
</feature>
<feature type="compositionally biased region" description="Basic and acidic residues" evidence="1">
    <location>
        <begin position="724"/>
        <end position="735"/>
    </location>
</feature>
<name>A0A194W5T7_CYTMA</name>
<dbReference type="EMBL" id="CM003104">
    <property type="protein sequence ID" value="KUI71433.1"/>
    <property type="molecule type" value="Genomic_DNA"/>
</dbReference>
<feature type="compositionally biased region" description="Acidic residues" evidence="1">
    <location>
        <begin position="36"/>
        <end position="50"/>
    </location>
</feature>
<feature type="compositionally biased region" description="Basic and acidic residues" evidence="1">
    <location>
        <begin position="254"/>
        <end position="263"/>
    </location>
</feature>
<gene>
    <name evidence="3" type="ORF">VM1G_07003</name>
</gene>
<feature type="compositionally biased region" description="Pro residues" evidence="1">
    <location>
        <begin position="229"/>
        <end position="253"/>
    </location>
</feature>
<dbReference type="Proteomes" id="UP000078559">
    <property type="component" value="Chromosome 7"/>
</dbReference>
<proteinExistence type="predicted"/>
<evidence type="ECO:0000256" key="1">
    <source>
        <dbReference type="SAM" id="MobiDB-lite"/>
    </source>
</evidence>
<keyword evidence="4" id="KW-1185">Reference proteome</keyword>
<feature type="domain" description="Ubiquitin-like" evidence="2">
    <location>
        <begin position="547"/>
        <end position="629"/>
    </location>
</feature>
<evidence type="ECO:0000313" key="3">
    <source>
        <dbReference type="EMBL" id="KUI71433.1"/>
    </source>
</evidence>
<dbReference type="Pfam" id="PF22893">
    <property type="entry name" value="ULD_2"/>
    <property type="match status" value="1"/>
</dbReference>
<feature type="compositionally biased region" description="Basic and acidic residues" evidence="1">
    <location>
        <begin position="1"/>
        <end position="15"/>
    </location>
</feature>
<feature type="region of interest" description="Disordered" evidence="1">
    <location>
        <begin position="1"/>
        <end position="111"/>
    </location>
</feature>